<reference evidence="1" key="1">
    <citation type="submission" date="2022-02" db="EMBL/GenBank/DDBJ databases">
        <title>Plant Genome Project.</title>
        <authorList>
            <person name="Zhang R.-G."/>
        </authorList>
    </citation>
    <scope>NUCLEOTIDE SEQUENCE</scope>
    <source>
        <strain evidence="1">AT1</strain>
    </source>
</reference>
<comment type="caution">
    <text evidence="1">The sequence shown here is derived from an EMBL/GenBank/DDBJ whole genome shotgun (WGS) entry which is preliminary data.</text>
</comment>
<protein>
    <submittedName>
        <fullName evidence="1">Uncharacterized protein</fullName>
    </submittedName>
</protein>
<evidence type="ECO:0000313" key="2">
    <source>
        <dbReference type="Proteomes" id="UP001062846"/>
    </source>
</evidence>
<name>A0ACC0PIS7_RHOML</name>
<keyword evidence="2" id="KW-1185">Reference proteome</keyword>
<gene>
    <name evidence="1" type="ORF">RHMOL_Rhmol03G0263400</name>
</gene>
<accession>A0ACC0PIS7</accession>
<dbReference type="EMBL" id="CM046390">
    <property type="protein sequence ID" value="KAI8565496.1"/>
    <property type="molecule type" value="Genomic_DNA"/>
</dbReference>
<evidence type="ECO:0000313" key="1">
    <source>
        <dbReference type="EMBL" id="KAI8565496.1"/>
    </source>
</evidence>
<sequence length="77" mass="7840">MLKRFGIELGADLGALNAVGVEEVVVGDRVSGADAVGEAEEAVDLDARCVGGGEEVGDPDVEVLLVAEEGDEVLRMG</sequence>
<organism evidence="1 2">
    <name type="scientific">Rhododendron molle</name>
    <name type="common">Chinese azalea</name>
    <name type="synonym">Azalea mollis</name>
    <dbReference type="NCBI Taxonomy" id="49168"/>
    <lineage>
        <taxon>Eukaryota</taxon>
        <taxon>Viridiplantae</taxon>
        <taxon>Streptophyta</taxon>
        <taxon>Embryophyta</taxon>
        <taxon>Tracheophyta</taxon>
        <taxon>Spermatophyta</taxon>
        <taxon>Magnoliopsida</taxon>
        <taxon>eudicotyledons</taxon>
        <taxon>Gunneridae</taxon>
        <taxon>Pentapetalae</taxon>
        <taxon>asterids</taxon>
        <taxon>Ericales</taxon>
        <taxon>Ericaceae</taxon>
        <taxon>Ericoideae</taxon>
        <taxon>Rhodoreae</taxon>
        <taxon>Rhododendron</taxon>
    </lineage>
</organism>
<proteinExistence type="predicted"/>
<dbReference type="Proteomes" id="UP001062846">
    <property type="component" value="Chromosome 3"/>
</dbReference>